<dbReference type="InterPro" id="IPR018313">
    <property type="entry name" value="SBP_3_CS"/>
</dbReference>
<keyword evidence="3 5" id="KW-0732">Signal</keyword>
<dbReference type="SMART" id="SM00062">
    <property type="entry name" value="PBPb"/>
    <property type="match status" value="1"/>
</dbReference>
<dbReference type="AlphaFoldDB" id="A0A286GT24"/>
<dbReference type="OrthoDB" id="9807134at2"/>
<dbReference type="InterPro" id="IPR001638">
    <property type="entry name" value="Solute-binding_3/MltF_N"/>
</dbReference>
<accession>A0A286GT24</accession>
<dbReference type="PANTHER" id="PTHR35936">
    <property type="entry name" value="MEMBRANE-BOUND LYTIC MUREIN TRANSGLYCOSYLASE F"/>
    <property type="match status" value="1"/>
</dbReference>
<dbReference type="PROSITE" id="PS01039">
    <property type="entry name" value="SBP_BACTERIAL_3"/>
    <property type="match status" value="1"/>
</dbReference>
<evidence type="ECO:0000313" key="8">
    <source>
        <dbReference type="Proteomes" id="UP000219621"/>
    </source>
</evidence>
<protein>
    <submittedName>
        <fullName evidence="7">Amino acid ABC transporter substrate-binding protein, PAAT family</fullName>
    </submittedName>
</protein>
<feature type="domain" description="Solute-binding protein family 3/N-terminal" evidence="6">
    <location>
        <begin position="31"/>
        <end position="254"/>
    </location>
</feature>
<evidence type="ECO:0000313" key="7">
    <source>
        <dbReference type="EMBL" id="SOD98124.1"/>
    </source>
</evidence>
<comment type="similarity">
    <text evidence="2 4">Belongs to the bacterial solute-binding protein 3 family.</text>
</comment>
<keyword evidence="8" id="KW-1185">Reference proteome</keyword>
<name>A0A286GT24_9PROT</name>
<dbReference type="Gene3D" id="3.40.190.10">
    <property type="entry name" value="Periplasmic binding protein-like II"/>
    <property type="match status" value="2"/>
</dbReference>
<evidence type="ECO:0000256" key="4">
    <source>
        <dbReference type="RuleBase" id="RU003744"/>
    </source>
</evidence>
<feature type="chain" id="PRO_5012018576" evidence="5">
    <location>
        <begin position="22"/>
        <end position="256"/>
    </location>
</feature>
<dbReference type="GO" id="GO:0030313">
    <property type="term" value="C:cell envelope"/>
    <property type="evidence" value="ECO:0007669"/>
    <property type="project" value="UniProtKB-SubCell"/>
</dbReference>
<comment type="subcellular location">
    <subcellularLocation>
        <location evidence="1">Cell envelope</location>
    </subcellularLocation>
</comment>
<evidence type="ECO:0000256" key="2">
    <source>
        <dbReference type="ARBA" id="ARBA00010333"/>
    </source>
</evidence>
<evidence type="ECO:0000256" key="1">
    <source>
        <dbReference type="ARBA" id="ARBA00004196"/>
    </source>
</evidence>
<sequence>MRAWLLRAALVLVLAAVTAVAAPHAGRAAEKLIIGTEGDYAPFSYIDATGALGGFDVDMAHALCAAMKVECDIVAIPWGDLIPALNDRRIDAIVASMSITEERKRLVAFTNRYYRTPMQFIARKGAKIDVSPEHLRGKRVAVEAQTTAHKYLLNLGDVGMEMRIYVTQSEANAALIRGEADLLIADSLVMWALTKTPEGAAFEFVGAPIYADEGIGIAVRHGDEALLQALNRAILRVRIDGTYEKINAKYFPFSIY</sequence>
<gene>
    <name evidence="7" type="ORF">SAMN05421508_107205</name>
</gene>
<dbReference type="RefSeq" id="WP_097280302.1">
    <property type="nucleotide sequence ID" value="NZ_OCNJ01000007.1"/>
</dbReference>
<dbReference type="PANTHER" id="PTHR35936:SF17">
    <property type="entry name" value="ARGININE-BINDING EXTRACELLULAR PROTEIN ARTP"/>
    <property type="match status" value="1"/>
</dbReference>
<dbReference type="Proteomes" id="UP000219621">
    <property type="component" value="Unassembled WGS sequence"/>
</dbReference>
<dbReference type="SUPFAM" id="SSF53850">
    <property type="entry name" value="Periplasmic binding protein-like II"/>
    <property type="match status" value="1"/>
</dbReference>
<dbReference type="EMBL" id="OCNJ01000007">
    <property type="protein sequence ID" value="SOD98124.1"/>
    <property type="molecule type" value="Genomic_DNA"/>
</dbReference>
<reference evidence="8" key="1">
    <citation type="submission" date="2017-09" db="EMBL/GenBank/DDBJ databases">
        <authorList>
            <person name="Varghese N."/>
            <person name="Submissions S."/>
        </authorList>
    </citation>
    <scope>NUCLEOTIDE SEQUENCE [LARGE SCALE GENOMIC DNA]</scope>
    <source>
        <strain evidence="8">USBA 140</strain>
    </source>
</reference>
<evidence type="ECO:0000259" key="6">
    <source>
        <dbReference type="SMART" id="SM00062"/>
    </source>
</evidence>
<proteinExistence type="inferred from homology"/>
<evidence type="ECO:0000256" key="3">
    <source>
        <dbReference type="ARBA" id="ARBA00022729"/>
    </source>
</evidence>
<organism evidence="7 8">
    <name type="scientific">Caenispirillum bisanense</name>
    <dbReference type="NCBI Taxonomy" id="414052"/>
    <lineage>
        <taxon>Bacteria</taxon>
        <taxon>Pseudomonadati</taxon>
        <taxon>Pseudomonadota</taxon>
        <taxon>Alphaproteobacteria</taxon>
        <taxon>Rhodospirillales</taxon>
        <taxon>Novispirillaceae</taxon>
        <taxon>Caenispirillum</taxon>
    </lineage>
</organism>
<evidence type="ECO:0000256" key="5">
    <source>
        <dbReference type="SAM" id="SignalP"/>
    </source>
</evidence>
<feature type="signal peptide" evidence="5">
    <location>
        <begin position="1"/>
        <end position="21"/>
    </location>
</feature>
<dbReference type="Pfam" id="PF00497">
    <property type="entry name" value="SBP_bac_3"/>
    <property type="match status" value="1"/>
</dbReference>